<evidence type="ECO:0000256" key="9">
    <source>
        <dbReference type="SAM" id="Phobius"/>
    </source>
</evidence>
<feature type="transmembrane region" description="Helical" evidence="9">
    <location>
        <begin position="122"/>
        <end position="143"/>
    </location>
</feature>
<evidence type="ECO:0000256" key="5">
    <source>
        <dbReference type="ARBA" id="ARBA00022692"/>
    </source>
</evidence>
<evidence type="ECO:0000256" key="3">
    <source>
        <dbReference type="ARBA" id="ARBA00022475"/>
    </source>
</evidence>
<dbReference type="NCBIfam" id="TIGR01620">
    <property type="entry name" value="hyp_HI0043"/>
    <property type="match status" value="1"/>
</dbReference>
<keyword evidence="3" id="KW-1003">Cell membrane</keyword>
<organism evidence="10 11">
    <name type="scientific">Rhodopseudomonas palustris (strain ATCC BAA-98 / CGA009)</name>
    <dbReference type="NCBI Taxonomy" id="258594"/>
    <lineage>
        <taxon>Bacteria</taxon>
        <taxon>Pseudomonadati</taxon>
        <taxon>Pseudomonadota</taxon>
        <taxon>Alphaproteobacteria</taxon>
        <taxon>Hyphomicrobiales</taxon>
        <taxon>Nitrobacteraceae</taxon>
        <taxon>Rhodopseudomonas</taxon>
    </lineage>
</organism>
<evidence type="ECO:0000313" key="11">
    <source>
        <dbReference type="Proteomes" id="UP000001426"/>
    </source>
</evidence>
<proteinExistence type="inferred from homology"/>
<dbReference type="RefSeq" id="WP_011157142.1">
    <property type="nucleotide sequence ID" value="NZ_CP116810.1"/>
</dbReference>
<feature type="compositionally biased region" description="Low complexity" evidence="8">
    <location>
        <begin position="34"/>
        <end position="51"/>
    </location>
</feature>
<dbReference type="AlphaFoldDB" id="A0AAF0BPT2"/>
<evidence type="ECO:0000256" key="1">
    <source>
        <dbReference type="ARBA" id="ARBA00004429"/>
    </source>
</evidence>
<dbReference type="EMBL" id="CP116810">
    <property type="protein sequence ID" value="WCL91722.1"/>
    <property type="molecule type" value="Genomic_DNA"/>
</dbReference>
<dbReference type="PANTHER" id="PTHR39342">
    <property type="entry name" value="UPF0283 MEMBRANE PROTEIN YCJF"/>
    <property type="match status" value="1"/>
</dbReference>
<evidence type="ECO:0000256" key="4">
    <source>
        <dbReference type="ARBA" id="ARBA00022519"/>
    </source>
</evidence>
<dbReference type="InterPro" id="IPR006507">
    <property type="entry name" value="UPF0283"/>
</dbReference>
<keyword evidence="5 9" id="KW-0812">Transmembrane</keyword>
<gene>
    <name evidence="10" type="ORF">TX73_008130</name>
</gene>
<feature type="transmembrane region" description="Helical" evidence="9">
    <location>
        <begin position="88"/>
        <end position="110"/>
    </location>
</feature>
<feature type="region of interest" description="Disordered" evidence="8">
    <location>
        <begin position="1"/>
        <end position="61"/>
    </location>
</feature>
<reference evidence="10 11" key="1">
    <citation type="journal article" date="2004" name="Nat. Biotechnol.">
        <title>Complete genome sequence of the metabolically versatile photosynthetic bacterium Rhodopseudomonas palustris.</title>
        <authorList>
            <person name="Larimer F.W."/>
            <person name="Chain P."/>
            <person name="Hauser L."/>
            <person name="Lamerdin J."/>
            <person name="Malfatti S."/>
            <person name="Do L."/>
            <person name="Land M.L."/>
            <person name="Pelletier D.A."/>
            <person name="Beatty J.T."/>
            <person name="Lang A.S."/>
            <person name="Tabita F.R."/>
            <person name="Gibson J.L."/>
            <person name="Hanson T.E."/>
            <person name="Bobst C."/>
            <person name="Torres J.L."/>
            <person name="Peres C."/>
            <person name="Harrison F.H."/>
            <person name="Gibson J."/>
            <person name="Harwood C.S."/>
        </authorList>
    </citation>
    <scope>NUCLEOTIDE SEQUENCE [LARGE SCALE GENOMIC DNA]</scope>
    <source>
        <strain evidence="11">ATCC BAA-98 / CGA009</strain>
    </source>
</reference>
<evidence type="ECO:0000256" key="8">
    <source>
        <dbReference type="SAM" id="MobiDB-lite"/>
    </source>
</evidence>
<protein>
    <submittedName>
        <fullName evidence="10">TIGR01620 family protein</fullName>
    </submittedName>
</protein>
<accession>A0AAF0BPT2</accession>
<evidence type="ECO:0000256" key="2">
    <source>
        <dbReference type="ARBA" id="ARBA00008255"/>
    </source>
</evidence>
<dbReference type="InterPro" id="IPR021147">
    <property type="entry name" value="DUF697"/>
</dbReference>
<dbReference type="KEGG" id="rpa:TX73_008130"/>
<keyword evidence="11" id="KW-1185">Reference proteome</keyword>
<name>A0AAF0BPT2_RHOPA</name>
<keyword evidence="6 9" id="KW-1133">Transmembrane helix</keyword>
<evidence type="ECO:0000256" key="6">
    <source>
        <dbReference type="ARBA" id="ARBA00022989"/>
    </source>
</evidence>
<dbReference type="PANTHER" id="PTHR39342:SF1">
    <property type="entry name" value="UPF0283 MEMBRANE PROTEIN YCJF"/>
    <property type="match status" value="1"/>
</dbReference>
<dbReference type="GO" id="GO:0005886">
    <property type="term" value="C:plasma membrane"/>
    <property type="evidence" value="ECO:0007669"/>
    <property type="project" value="UniProtKB-SubCell"/>
</dbReference>
<keyword evidence="7 9" id="KW-0472">Membrane</keyword>
<evidence type="ECO:0000313" key="10">
    <source>
        <dbReference type="EMBL" id="WCL91722.1"/>
    </source>
</evidence>
<dbReference type="GeneID" id="66892613"/>
<sequence length="369" mass="39403">MTERVPPRRPATFKLSDPSVVLIDSDDGGGSYTAKPSAKADARPAASAAGAAPPPPPPRARVELAREAEPPISAPKAPKSVINPKKGFRWGTVFWSAATGLVSLAFWLWISKLVEDLFAQSQTLGTIGMVLALLAGGSLAIIIGREAFGLIRLARIEQLHARAARVLETDNSAEARAIIRELLKFEHPNPQLAHGRATLQKHIDDIIDGADLIRLAERELMAQLDLEAKVLISKAAQRVSLVTAISPKALIDVLFVAIAATRLIGQLARLYGGRPGALGMFKLMRQTVSHLAITGGIALSDSVMQSVLGHGLASRLSAKLGEGVVNGMLTARLGLAAMDLTRPLPFDALPRPQLGDLVKDLMKKREKDE</sequence>
<dbReference type="Proteomes" id="UP000001426">
    <property type="component" value="Chromosome"/>
</dbReference>
<evidence type="ECO:0000256" key="7">
    <source>
        <dbReference type="ARBA" id="ARBA00023136"/>
    </source>
</evidence>
<dbReference type="Pfam" id="PF05128">
    <property type="entry name" value="DUF697"/>
    <property type="match status" value="1"/>
</dbReference>
<keyword evidence="4" id="KW-0997">Cell inner membrane</keyword>
<comment type="subcellular location">
    <subcellularLocation>
        <location evidence="1">Cell inner membrane</location>
        <topology evidence="1">Multi-pass membrane protein</topology>
    </subcellularLocation>
</comment>
<comment type="similarity">
    <text evidence="2">Belongs to the UPF0283 family.</text>
</comment>